<gene>
    <name evidence="1" type="ORF">DRF57_23305</name>
</gene>
<protein>
    <submittedName>
        <fullName evidence="1">Uncharacterized protein</fullName>
    </submittedName>
</protein>
<accession>A0ABX9IFL0</accession>
<sequence>MGNVYNCKVEDNHSNKSSSAKFITLSCYNKTSIWTSWTSDPNVARDFATNYGTSSGVVLSKRFKVGVNAIPNVSPTGNSMQEREWLIFGPVIRAGVQ</sequence>
<dbReference type="Proteomes" id="UP000256491">
    <property type="component" value="Unassembled WGS sequence"/>
</dbReference>
<proteinExistence type="predicted"/>
<keyword evidence="2" id="KW-1185">Reference proteome</keyword>
<reference evidence="1 2" key="1">
    <citation type="journal article" date="2010" name="Syst. Appl. Microbiol.">
        <title>Four new species of Chryseobacterium from the rhizosphere of coastal sand dune plants, Chryseobacterium elymi sp. nov., Chryseobacterium hagamense sp. nov., Chryseobacterium lathyri sp. nov. and Chryseobacterium rhizosphaerae sp. nov.</title>
        <authorList>
            <person name="Cho S.H."/>
            <person name="Lee K.S."/>
            <person name="Shin D.S."/>
            <person name="Han J.H."/>
            <person name="Park K.S."/>
            <person name="Lee C.H."/>
            <person name="Park K.H."/>
            <person name="Kim S.B."/>
        </authorList>
    </citation>
    <scope>NUCLEOTIDE SEQUENCE [LARGE SCALE GENOMIC DNA]</scope>
    <source>
        <strain evidence="1 2">KCTC 22548</strain>
    </source>
</reference>
<dbReference type="RefSeq" id="WP_133297561.1">
    <property type="nucleotide sequence ID" value="NZ_QNUF01000063.1"/>
</dbReference>
<evidence type="ECO:0000313" key="2">
    <source>
        <dbReference type="Proteomes" id="UP000256491"/>
    </source>
</evidence>
<evidence type="ECO:0000313" key="1">
    <source>
        <dbReference type="EMBL" id="REC69072.1"/>
    </source>
</evidence>
<dbReference type="EMBL" id="QNUF01000063">
    <property type="protein sequence ID" value="REC69072.1"/>
    <property type="molecule type" value="Genomic_DNA"/>
</dbReference>
<comment type="caution">
    <text evidence="1">The sequence shown here is derived from an EMBL/GenBank/DDBJ whole genome shotgun (WGS) entry which is preliminary data.</text>
</comment>
<feature type="non-terminal residue" evidence="1">
    <location>
        <position position="97"/>
    </location>
</feature>
<name>A0ABX9IFL0_9FLAO</name>
<organism evidence="1 2">
    <name type="scientific">Chryseobacterium rhizosphaerae</name>
    <dbReference type="NCBI Taxonomy" id="395937"/>
    <lineage>
        <taxon>Bacteria</taxon>
        <taxon>Pseudomonadati</taxon>
        <taxon>Bacteroidota</taxon>
        <taxon>Flavobacteriia</taxon>
        <taxon>Flavobacteriales</taxon>
        <taxon>Weeksellaceae</taxon>
        <taxon>Chryseobacterium group</taxon>
        <taxon>Chryseobacterium</taxon>
    </lineage>
</organism>